<evidence type="ECO:0000259" key="17">
    <source>
        <dbReference type="Pfam" id="PF22461"/>
    </source>
</evidence>
<dbReference type="RefSeq" id="WP_028311353.1">
    <property type="nucleotide sequence ID" value="NZ_AXWS01000008.1"/>
</dbReference>
<evidence type="ECO:0000256" key="3">
    <source>
        <dbReference type="ARBA" id="ARBA00022448"/>
    </source>
</evidence>
<evidence type="ECO:0000256" key="12">
    <source>
        <dbReference type="ARBA" id="ARBA00023139"/>
    </source>
</evidence>
<dbReference type="GO" id="GO:0009279">
    <property type="term" value="C:cell outer membrane"/>
    <property type="evidence" value="ECO:0007669"/>
    <property type="project" value="UniProtKB-SubCell"/>
</dbReference>
<keyword evidence="3" id="KW-0813">Transport</keyword>
<comment type="similarity">
    <text evidence="2">Belongs to the BexD/CtrA/VexA family.</text>
</comment>
<name>A0A8B6X452_9BURK</name>
<dbReference type="GO" id="GO:0046930">
    <property type="term" value="C:pore complex"/>
    <property type="evidence" value="ECO:0007669"/>
    <property type="project" value="UniProtKB-KW"/>
</dbReference>
<evidence type="ECO:0000313" key="18">
    <source>
        <dbReference type="Proteomes" id="UP000675920"/>
    </source>
</evidence>
<keyword evidence="6" id="KW-0812">Transmembrane</keyword>
<dbReference type="GO" id="GO:0006811">
    <property type="term" value="P:monoatomic ion transport"/>
    <property type="evidence" value="ECO:0007669"/>
    <property type="project" value="UniProtKB-KW"/>
</dbReference>
<feature type="signal peptide" evidence="15">
    <location>
        <begin position="1"/>
        <end position="21"/>
    </location>
</feature>
<evidence type="ECO:0000313" key="19">
    <source>
        <dbReference type="RefSeq" id="WP_028311353.1"/>
    </source>
</evidence>
<evidence type="ECO:0000256" key="5">
    <source>
        <dbReference type="ARBA" id="ARBA00022597"/>
    </source>
</evidence>
<dbReference type="InterPro" id="IPR003715">
    <property type="entry name" value="Poly_export_N"/>
</dbReference>
<keyword evidence="18" id="KW-1185">Reference proteome</keyword>
<dbReference type="Proteomes" id="UP000675920">
    <property type="component" value="Unplaced"/>
</dbReference>
<evidence type="ECO:0000256" key="13">
    <source>
        <dbReference type="ARBA" id="ARBA00023237"/>
    </source>
</evidence>
<organism evidence="18 19">
    <name type="scientific">Derxia gummosa DSM 723</name>
    <dbReference type="NCBI Taxonomy" id="1121388"/>
    <lineage>
        <taxon>Bacteria</taxon>
        <taxon>Pseudomonadati</taxon>
        <taxon>Pseudomonadota</taxon>
        <taxon>Betaproteobacteria</taxon>
        <taxon>Burkholderiales</taxon>
        <taxon>Alcaligenaceae</taxon>
        <taxon>Derxia</taxon>
    </lineage>
</organism>
<dbReference type="GO" id="GO:0015288">
    <property type="term" value="F:porin activity"/>
    <property type="evidence" value="ECO:0007669"/>
    <property type="project" value="UniProtKB-KW"/>
</dbReference>
<dbReference type="PANTHER" id="PTHR33619:SF3">
    <property type="entry name" value="POLYSACCHARIDE EXPORT PROTEIN GFCE-RELATED"/>
    <property type="match status" value="1"/>
</dbReference>
<comment type="subcellular location">
    <subcellularLocation>
        <location evidence="1">Cell outer membrane</location>
        <topology evidence="1">Multi-pass membrane protein</topology>
    </subcellularLocation>
</comment>
<evidence type="ECO:0000256" key="7">
    <source>
        <dbReference type="ARBA" id="ARBA00022729"/>
    </source>
</evidence>
<evidence type="ECO:0000256" key="8">
    <source>
        <dbReference type="ARBA" id="ARBA00023047"/>
    </source>
</evidence>
<dbReference type="AlphaFoldDB" id="A0A8B6X452"/>
<feature type="domain" description="SLBB" evidence="17">
    <location>
        <begin position="121"/>
        <end position="203"/>
    </location>
</feature>
<protein>
    <submittedName>
        <fullName evidence="19">Polysaccharide biosynthesis/export family protein</fullName>
    </submittedName>
</protein>
<evidence type="ECO:0000256" key="6">
    <source>
        <dbReference type="ARBA" id="ARBA00022692"/>
    </source>
</evidence>
<dbReference type="InterPro" id="IPR049712">
    <property type="entry name" value="Poly_export"/>
</dbReference>
<evidence type="ECO:0000256" key="9">
    <source>
        <dbReference type="ARBA" id="ARBA00023065"/>
    </source>
</evidence>
<feature type="chain" id="PRO_5034013741" evidence="15">
    <location>
        <begin position="22"/>
        <end position="241"/>
    </location>
</feature>
<evidence type="ECO:0000256" key="14">
    <source>
        <dbReference type="ARBA" id="ARBA00023288"/>
    </source>
</evidence>
<keyword evidence="8" id="KW-0625">Polysaccharide transport</keyword>
<reference evidence="19" key="1">
    <citation type="submission" date="2025-08" db="UniProtKB">
        <authorList>
            <consortium name="RefSeq"/>
        </authorList>
    </citation>
    <scope>IDENTIFICATION</scope>
</reference>
<evidence type="ECO:0000256" key="1">
    <source>
        <dbReference type="ARBA" id="ARBA00004571"/>
    </source>
</evidence>
<evidence type="ECO:0000256" key="4">
    <source>
        <dbReference type="ARBA" id="ARBA00022452"/>
    </source>
</evidence>
<proteinExistence type="inferred from homology"/>
<keyword evidence="7 15" id="KW-0732">Signal</keyword>
<evidence type="ECO:0000259" key="16">
    <source>
        <dbReference type="Pfam" id="PF02563"/>
    </source>
</evidence>
<evidence type="ECO:0000256" key="10">
    <source>
        <dbReference type="ARBA" id="ARBA00023114"/>
    </source>
</evidence>
<keyword evidence="12" id="KW-0564">Palmitate</keyword>
<dbReference type="PANTHER" id="PTHR33619">
    <property type="entry name" value="POLYSACCHARIDE EXPORT PROTEIN GFCE-RELATED"/>
    <property type="match status" value="1"/>
</dbReference>
<keyword evidence="9" id="KW-0406">Ion transport</keyword>
<dbReference type="InterPro" id="IPR054765">
    <property type="entry name" value="SLBB_dom"/>
</dbReference>
<dbReference type="PROSITE" id="PS51257">
    <property type="entry name" value="PROKAR_LIPOPROTEIN"/>
    <property type="match status" value="1"/>
</dbReference>
<sequence>MPVLRPALLATVAVLALGGCASPLPTLPVAPPRPPAAVPTEAGATYRIVAGDQLMLRFDYQPDQAQTIQVAPDGGATLPWIGWQMLAGRTLDEVSRDLTQRYASVLKRPDTSVNLATGSAQRVFVGGEVGRSGAIPLNGRVTVTQALLLAEGLRETAATDHIVLLRPEAGGAPAAYAIDLRGVLDGSAPEADVVLRADDVLVVPRSGVANVNLWVDQYIRKNLPVSLGLNYNLNPSTKVTK</sequence>
<dbReference type="GO" id="GO:0015159">
    <property type="term" value="F:polysaccharide transmembrane transporter activity"/>
    <property type="evidence" value="ECO:0007669"/>
    <property type="project" value="InterPro"/>
</dbReference>
<dbReference type="Pfam" id="PF22461">
    <property type="entry name" value="SLBB_2"/>
    <property type="match status" value="1"/>
</dbReference>
<dbReference type="Pfam" id="PF02563">
    <property type="entry name" value="Poly_export"/>
    <property type="match status" value="1"/>
</dbReference>
<evidence type="ECO:0000256" key="15">
    <source>
        <dbReference type="SAM" id="SignalP"/>
    </source>
</evidence>
<dbReference type="Gene3D" id="3.10.560.10">
    <property type="entry name" value="Outer membrane lipoprotein wza domain like"/>
    <property type="match status" value="1"/>
</dbReference>
<accession>A0A8B6X452</accession>
<keyword evidence="14" id="KW-0449">Lipoprotein</keyword>
<feature type="domain" description="Polysaccharide export protein N-terminal" evidence="16">
    <location>
        <begin position="42"/>
        <end position="115"/>
    </location>
</feature>
<keyword evidence="5" id="KW-0762">Sugar transport</keyword>
<keyword evidence="4" id="KW-1134">Transmembrane beta strand</keyword>
<keyword evidence="11" id="KW-0472">Membrane</keyword>
<keyword evidence="10" id="KW-0626">Porin</keyword>
<keyword evidence="13" id="KW-0998">Cell outer membrane</keyword>
<evidence type="ECO:0000256" key="2">
    <source>
        <dbReference type="ARBA" id="ARBA00009450"/>
    </source>
</evidence>
<evidence type="ECO:0000256" key="11">
    <source>
        <dbReference type="ARBA" id="ARBA00023136"/>
    </source>
</evidence>